<sequence length="134" mass="14900">MKDFKLDTQPKIKPAFEASDTYLDQLQKQVVSSIQQEKNKKAAFRISTRGIWRYAAAAVVVIAASIPIVNNSLVTTEPTSSEIEHELLRNVDFGSVAFALDNELSLVTTESESTDPVENELLENTNVEFLITEP</sequence>
<keyword evidence="1" id="KW-0472">Membrane</keyword>
<organism evidence="2 3">
    <name type="scientific">Flavobacterium aurantiibacter</name>
    <dbReference type="NCBI Taxonomy" id="2023067"/>
    <lineage>
        <taxon>Bacteria</taxon>
        <taxon>Pseudomonadati</taxon>
        <taxon>Bacteroidota</taxon>
        <taxon>Flavobacteriia</taxon>
        <taxon>Flavobacteriales</taxon>
        <taxon>Flavobacteriaceae</taxon>
        <taxon>Flavobacterium</taxon>
    </lineage>
</organism>
<dbReference type="Proteomes" id="UP000216035">
    <property type="component" value="Unassembled WGS sequence"/>
</dbReference>
<name>A0A256A7V9_9FLAO</name>
<evidence type="ECO:0000313" key="2">
    <source>
        <dbReference type="EMBL" id="OYQ49275.1"/>
    </source>
</evidence>
<feature type="transmembrane region" description="Helical" evidence="1">
    <location>
        <begin position="51"/>
        <end position="69"/>
    </location>
</feature>
<dbReference type="RefSeq" id="WP_094485001.1">
    <property type="nucleotide sequence ID" value="NZ_NOXX01000099.1"/>
</dbReference>
<dbReference type="OrthoDB" id="981524at2"/>
<dbReference type="AlphaFoldDB" id="A0A256A7V9"/>
<keyword evidence="1" id="KW-1133">Transmembrane helix</keyword>
<proteinExistence type="predicted"/>
<evidence type="ECO:0000313" key="3">
    <source>
        <dbReference type="Proteomes" id="UP000216035"/>
    </source>
</evidence>
<dbReference type="EMBL" id="NOXX01000099">
    <property type="protein sequence ID" value="OYQ49275.1"/>
    <property type="molecule type" value="Genomic_DNA"/>
</dbReference>
<gene>
    <name evidence="2" type="ORF">CHX27_01480</name>
</gene>
<keyword evidence="3" id="KW-1185">Reference proteome</keyword>
<keyword evidence="1" id="KW-0812">Transmembrane</keyword>
<evidence type="ECO:0000256" key="1">
    <source>
        <dbReference type="SAM" id="Phobius"/>
    </source>
</evidence>
<reference evidence="2 3" key="1">
    <citation type="submission" date="2017-07" db="EMBL/GenBank/DDBJ databases">
        <title>Flavobacterium cyanobacteriorum sp. nov., isolated from cyanobacterial aggregates in a eutrophic lake.</title>
        <authorList>
            <person name="Cai H."/>
        </authorList>
    </citation>
    <scope>NUCLEOTIDE SEQUENCE [LARGE SCALE GENOMIC DNA]</scope>
    <source>
        <strain evidence="2 3">TH167</strain>
    </source>
</reference>
<accession>A0A256A7V9</accession>
<protein>
    <submittedName>
        <fullName evidence="2">Uncharacterized protein</fullName>
    </submittedName>
</protein>
<comment type="caution">
    <text evidence="2">The sequence shown here is derived from an EMBL/GenBank/DDBJ whole genome shotgun (WGS) entry which is preliminary data.</text>
</comment>